<evidence type="ECO:0000313" key="2">
    <source>
        <dbReference type="EMBL" id="QJA68764.1"/>
    </source>
</evidence>
<reference evidence="2" key="1">
    <citation type="submission" date="2020-03" db="EMBL/GenBank/DDBJ databases">
        <title>The deep terrestrial virosphere.</title>
        <authorList>
            <person name="Holmfeldt K."/>
            <person name="Nilsson E."/>
            <person name="Simone D."/>
            <person name="Lopez-Fernandez M."/>
            <person name="Wu X."/>
            <person name="de Brujin I."/>
            <person name="Lundin D."/>
            <person name="Andersson A."/>
            <person name="Bertilsson S."/>
            <person name="Dopson M."/>
        </authorList>
    </citation>
    <scope>NUCLEOTIDE SEQUENCE</scope>
    <source>
        <strain evidence="2">MM415A05793</strain>
        <strain evidence="3">MM415B07027</strain>
    </source>
</reference>
<evidence type="ECO:0000256" key="1">
    <source>
        <dbReference type="SAM" id="MobiDB-lite"/>
    </source>
</evidence>
<accession>A0A6M3JFB3</accession>
<sequence length="43" mass="4983">MNETQTNIKTAKPETGNSSGRYLQTMVMTFFKLSKITRKQENE</sequence>
<dbReference type="AlphaFoldDB" id="A0A6M3JFB3"/>
<dbReference type="EMBL" id="MT141647">
    <property type="protein sequence ID" value="QJA68764.1"/>
    <property type="molecule type" value="Genomic_DNA"/>
</dbReference>
<dbReference type="EMBL" id="MT143449">
    <property type="protein sequence ID" value="QJA96954.1"/>
    <property type="molecule type" value="Genomic_DNA"/>
</dbReference>
<protein>
    <submittedName>
        <fullName evidence="2">Uncharacterized protein</fullName>
    </submittedName>
</protein>
<organism evidence="2">
    <name type="scientific">viral metagenome</name>
    <dbReference type="NCBI Taxonomy" id="1070528"/>
    <lineage>
        <taxon>unclassified sequences</taxon>
        <taxon>metagenomes</taxon>
        <taxon>organismal metagenomes</taxon>
    </lineage>
</organism>
<feature type="region of interest" description="Disordered" evidence="1">
    <location>
        <begin position="1"/>
        <end position="20"/>
    </location>
</feature>
<evidence type="ECO:0000313" key="3">
    <source>
        <dbReference type="EMBL" id="QJA96954.1"/>
    </source>
</evidence>
<gene>
    <name evidence="2" type="ORF">MM415A05793_0005</name>
    <name evidence="3" type="ORF">MM415B07027_0005</name>
</gene>
<name>A0A6M3JFB3_9ZZZZ</name>
<proteinExistence type="predicted"/>